<reference evidence="4 5" key="1">
    <citation type="submission" date="2016-10" db="EMBL/GenBank/DDBJ databases">
        <authorList>
            <person name="de Groot N.N."/>
        </authorList>
    </citation>
    <scope>NUCLEOTIDE SEQUENCE [LARGE SCALE GENOMIC DNA]</scope>
    <source>
        <strain evidence="4 5">DSM 24015</strain>
    </source>
</reference>
<evidence type="ECO:0000313" key="4">
    <source>
        <dbReference type="EMBL" id="SDD87629.1"/>
    </source>
</evidence>
<evidence type="ECO:0000259" key="2">
    <source>
        <dbReference type="Pfam" id="PF01370"/>
    </source>
</evidence>
<dbReference type="AlphaFoldDB" id="A0A1G6YB41"/>
<sequence>MKVVLAGGTGFVGSRLTEMLIERGHEILMLTRSLENKKNTDKITYYEWTPSLLSCDVEPFLVADAVVNLAGAGIADERWTPERKRELMNSRVSSNRTIVKMLRKVENKVKQVVCTSAIGWYGYQPDNSKKLTEDLPHAADFLARLCYEWEESARRIEKMNKKLSIIRTGIVLGKGGGVYPQMTKSMNFGVMGIAGDGNQKMSWIHLDDHCRVYIHLLENEIEGIFNSVSPNVVTQEQFLVKVKEVKGRFCIPIKTPKFILKTIFGDLAEMILSSAVISCEKIQSTGFKFRFNRLLEVVETIEKS</sequence>
<evidence type="ECO:0000256" key="1">
    <source>
        <dbReference type="ARBA" id="ARBA00009353"/>
    </source>
</evidence>
<proteinExistence type="inferred from homology"/>
<dbReference type="InterPro" id="IPR010099">
    <property type="entry name" value="SDR39U1"/>
</dbReference>
<dbReference type="InterPro" id="IPR013549">
    <property type="entry name" value="DUF1731"/>
</dbReference>
<dbReference type="Pfam" id="PF01370">
    <property type="entry name" value="Epimerase"/>
    <property type="match status" value="1"/>
</dbReference>
<dbReference type="EMBL" id="FNAS01000001">
    <property type="protein sequence ID" value="SDD87629.1"/>
    <property type="molecule type" value="Genomic_DNA"/>
</dbReference>
<dbReference type="NCBIfam" id="TIGR01777">
    <property type="entry name" value="yfcH"/>
    <property type="match status" value="1"/>
</dbReference>
<dbReference type="RefSeq" id="WP_092735548.1">
    <property type="nucleotide sequence ID" value="NZ_FNAS01000001.1"/>
</dbReference>
<dbReference type="InterPro" id="IPR001509">
    <property type="entry name" value="Epimerase_deHydtase"/>
</dbReference>
<evidence type="ECO:0008006" key="6">
    <source>
        <dbReference type="Google" id="ProtNLM"/>
    </source>
</evidence>
<dbReference type="OrthoDB" id="9801773at2"/>
<dbReference type="STRING" id="1071918.SAMN05421544_10196"/>
<accession>A0A1G6YB41</accession>
<dbReference type="SUPFAM" id="SSF51735">
    <property type="entry name" value="NAD(P)-binding Rossmann-fold domains"/>
    <property type="match status" value="1"/>
</dbReference>
<dbReference type="Proteomes" id="UP000198517">
    <property type="component" value="Unassembled WGS sequence"/>
</dbReference>
<dbReference type="Pfam" id="PF08338">
    <property type="entry name" value="DUF1731"/>
    <property type="match status" value="1"/>
</dbReference>
<comment type="similarity">
    <text evidence="1">Belongs to the NAD(P)-dependent epimerase/dehydratase family. SDR39U1 subfamily.</text>
</comment>
<dbReference type="PANTHER" id="PTHR11092:SF0">
    <property type="entry name" value="EPIMERASE FAMILY PROTEIN SDR39U1"/>
    <property type="match status" value="1"/>
</dbReference>
<feature type="domain" description="DUF1731" evidence="3">
    <location>
        <begin position="255"/>
        <end position="298"/>
    </location>
</feature>
<dbReference type="PANTHER" id="PTHR11092">
    <property type="entry name" value="SUGAR NUCLEOTIDE EPIMERASE RELATED"/>
    <property type="match status" value="1"/>
</dbReference>
<name>A0A1G6YB41_9FLAO</name>
<gene>
    <name evidence="4" type="ORF">SAMN05421544_10196</name>
</gene>
<feature type="domain" description="NAD-dependent epimerase/dehydratase" evidence="2">
    <location>
        <begin position="3"/>
        <end position="224"/>
    </location>
</feature>
<organism evidence="4 5">
    <name type="scientific">Riemerella columbipharyngis</name>
    <dbReference type="NCBI Taxonomy" id="1071918"/>
    <lineage>
        <taxon>Bacteria</taxon>
        <taxon>Pseudomonadati</taxon>
        <taxon>Bacteroidota</taxon>
        <taxon>Flavobacteriia</taxon>
        <taxon>Flavobacteriales</taxon>
        <taxon>Weeksellaceae</taxon>
        <taxon>Riemerella</taxon>
    </lineage>
</organism>
<dbReference type="Gene3D" id="3.40.50.720">
    <property type="entry name" value="NAD(P)-binding Rossmann-like Domain"/>
    <property type="match status" value="1"/>
</dbReference>
<evidence type="ECO:0000313" key="5">
    <source>
        <dbReference type="Proteomes" id="UP000198517"/>
    </source>
</evidence>
<protein>
    <recommendedName>
        <fullName evidence="6">TIGR01777 family protein</fullName>
    </recommendedName>
</protein>
<evidence type="ECO:0000259" key="3">
    <source>
        <dbReference type="Pfam" id="PF08338"/>
    </source>
</evidence>
<dbReference type="InterPro" id="IPR036291">
    <property type="entry name" value="NAD(P)-bd_dom_sf"/>
</dbReference>
<keyword evidence="5" id="KW-1185">Reference proteome</keyword>